<name>A0ACD3Z4X0_FUSSC</name>
<sequence length="455" mass="50023">MAPFKVIIVGGGLSGSLLANGLVNNGVEVTIYERDSADSKREGYQIRLGEAAETGFKACLSDDVRAAIHAKFGRSSKAVNSAPTVCNSRFETVIDLTKLPNYSKSFAINRVVLRDILLEPIKRAGRVRYQKKLDRYDIILDERGNERVQVQFSDGTTDVCDILVGADGSGSAINRQVGLRNIVEVNTHMVVLNKGSLTQDIINKLPARLRAGPVLTFKGDIHFFFALYLPSAGGQSSKADEQSEYDLGQGSFYWGLTIGRERFPHEGTSKIPDLLEFCLEQIKDWAPEYRAMLTVGEQTGERDSLILVPLRASNKPSKQWRQDVKKRQVADNTQGHPRVWLIGDAVHAMQPNRGMGGNQAMQDCADILPELLRLSKTAESGTPVSSQDIELAVKRYEDKMIDRAFTWVKKSSGTSVPGIDLDGILGTLVKFCGSLVWLVTSCASLLLGFSKVKQS</sequence>
<evidence type="ECO:0000313" key="1">
    <source>
        <dbReference type="EMBL" id="UPK95886.1"/>
    </source>
</evidence>
<keyword evidence="2" id="KW-1185">Reference proteome</keyword>
<proteinExistence type="predicted"/>
<dbReference type="Proteomes" id="UP000830768">
    <property type="component" value="Chromosome 5"/>
</dbReference>
<reference evidence="1" key="1">
    <citation type="submission" date="2021-11" db="EMBL/GenBank/DDBJ databases">
        <title>Fusarium solani-melongenae Genome sequencing and assembly.</title>
        <authorList>
            <person name="Xie S."/>
            <person name="Huang L."/>
            <person name="Zhang X."/>
        </authorList>
    </citation>
    <scope>NUCLEOTIDE SEQUENCE</scope>
    <source>
        <strain evidence="1">CRI 24-3</strain>
    </source>
</reference>
<accession>A0ACD3Z4X0</accession>
<gene>
    <name evidence="1" type="ORF">LCI18_006821</name>
</gene>
<dbReference type="EMBL" id="CP090034">
    <property type="protein sequence ID" value="UPK95886.1"/>
    <property type="molecule type" value="Genomic_DNA"/>
</dbReference>
<protein>
    <submittedName>
        <fullName evidence="1">Uncharacterized protein</fullName>
    </submittedName>
</protein>
<evidence type="ECO:0000313" key="2">
    <source>
        <dbReference type="Proteomes" id="UP000830768"/>
    </source>
</evidence>
<organism evidence="1 2">
    <name type="scientific">Fusarium solani subsp. cucurbitae</name>
    <name type="common">Neocosmosporum cucurbitae</name>
    <dbReference type="NCBI Taxonomy" id="2747967"/>
    <lineage>
        <taxon>Eukaryota</taxon>
        <taxon>Fungi</taxon>
        <taxon>Dikarya</taxon>
        <taxon>Ascomycota</taxon>
        <taxon>Pezizomycotina</taxon>
        <taxon>Sordariomycetes</taxon>
        <taxon>Hypocreomycetidae</taxon>
        <taxon>Hypocreales</taxon>
        <taxon>Nectriaceae</taxon>
        <taxon>Fusarium</taxon>
        <taxon>Fusarium solani species complex</taxon>
    </lineage>
</organism>